<keyword evidence="12" id="KW-1185">Reference proteome</keyword>
<comment type="subcellular location">
    <subcellularLocation>
        <location evidence="1">Cell membrane</location>
        <topology evidence="1">Multi-pass membrane protein</topology>
    </subcellularLocation>
</comment>
<feature type="transmembrane region" description="Helical" evidence="10">
    <location>
        <begin position="236"/>
        <end position="257"/>
    </location>
</feature>
<reference evidence="12" key="1">
    <citation type="submission" date="2018-11" db="EMBL/GenBank/DDBJ databases">
        <title>Complete genome sequence of Paenibacillus sp. ML311-T8.</title>
        <authorList>
            <person name="Nam Y.-D."/>
            <person name="Kang J."/>
            <person name="Chung W.-H."/>
            <person name="Park Y.S."/>
        </authorList>
    </citation>
    <scope>NUCLEOTIDE SEQUENCE [LARGE SCALE GENOMIC DNA]</scope>
    <source>
        <strain evidence="12">ML311-T8</strain>
    </source>
</reference>
<feature type="transmembrane region" description="Helical" evidence="10">
    <location>
        <begin position="286"/>
        <end position="306"/>
    </location>
</feature>
<feature type="transmembrane region" description="Helical" evidence="10">
    <location>
        <begin position="410"/>
        <end position="430"/>
    </location>
</feature>
<dbReference type="GO" id="GO:0005886">
    <property type="term" value="C:plasma membrane"/>
    <property type="evidence" value="ECO:0007669"/>
    <property type="project" value="UniProtKB-SubCell"/>
</dbReference>
<feature type="transmembrane region" description="Helical" evidence="10">
    <location>
        <begin position="351"/>
        <end position="371"/>
    </location>
</feature>
<dbReference type="InterPro" id="IPR003445">
    <property type="entry name" value="Cat_transpt"/>
</dbReference>
<feature type="transmembrane region" description="Helical" evidence="10">
    <location>
        <begin position="44"/>
        <end position="66"/>
    </location>
</feature>
<protein>
    <submittedName>
        <fullName evidence="11">Ktr system potassium transporter B</fullName>
    </submittedName>
</protein>
<keyword evidence="8" id="KW-0406">Ion transport</keyword>
<keyword evidence="4" id="KW-0633">Potassium transport</keyword>
<feature type="transmembrane region" description="Helical" evidence="10">
    <location>
        <begin position="383"/>
        <end position="404"/>
    </location>
</feature>
<accession>A0A6B8RY14</accession>
<dbReference type="EMBL" id="CP034235">
    <property type="protein sequence ID" value="QGQ99878.1"/>
    <property type="molecule type" value="Genomic_DNA"/>
</dbReference>
<gene>
    <name evidence="11" type="ORF">EHS13_35935</name>
</gene>
<keyword evidence="6" id="KW-0630">Potassium</keyword>
<evidence type="ECO:0000256" key="8">
    <source>
        <dbReference type="ARBA" id="ARBA00023065"/>
    </source>
</evidence>
<keyword evidence="5 10" id="KW-0812">Transmembrane</keyword>
<feature type="transmembrane region" description="Helical" evidence="10">
    <location>
        <begin position="78"/>
        <end position="103"/>
    </location>
</feature>
<evidence type="ECO:0000256" key="7">
    <source>
        <dbReference type="ARBA" id="ARBA00022989"/>
    </source>
</evidence>
<keyword evidence="3" id="KW-1003">Cell membrane</keyword>
<dbReference type="RefSeq" id="WP_155705146.1">
    <property type="nucleotide sequence ID" value="NZ_CP034235.1"/>
</dbReference>
<evidence type="ECO:0000256" key="5">
    <source>
        <dbReference type="ARBA" id="ARBA00022692"/>
    </source>
</evidence>
<evidence type="ECO:0000256" key="2">
    <source>
        <dbReference type="ARBA" id="ARBA00022448"/>
    </source>
</evidence>
<dbReference type="PANTHER" id="PTHR32024:SF1">
    <property type="entry name" value="KTR SYSTEM POTASSIUM UPTAKE PROTEIN B"/>
    <property type="match status" value="1"/>
</dbReference>
<evidence type="ECO:0000256" key="6">
    <source>
        <dbReference type="ARBA" id="ARBA00022958"/>
    </source>
</evidence>
<feature type="transmembrane region" description="Helical" evidence="10">
    <location>
        <begin position="193"/>
        <end position="215"/>
    </location>
</feature>
<feature type="transmembrane region" description="Helical" evidence="10">
    <location>
        <begin position="17"/>
        <end position="38"/>
    </location>
</feature>
<dbReference type="OrthoDB" id="9810952at2"/>
<organism evidence="11 12">
    <name type="scientific">Paenibacillus psychroresistens</name>
    <dbReference type="NCBI Taxonomy" id="1778678"/>
    <lineage>
        <taxon>Bacteria</taxon>
        <taxon>Bacillati</taxon>
        <taxon>Bacillota</taxon>
        <taxon>Bacilli</taxon>
        <taxon>Bacillales</taxon>
        <taxon>Paenibacillaceae</taxon>
        <taxon>Paenibacillus</taxon>
    </lineage>
</organism>
<proteinExistence type="predicted"/>
<feature type="transmembrane region" description="Helical" evidence="10">
    <location>
        <begin position="123"/>
        <end position="149"/>
    </location>
</feature>
<dbReference type="InterPro" id="IPR004772">
    <property type="entry name" value="TrkH"/>
</dbReference>
<keyword evidence="9 10" id="KW-0472">Membrane</keyword>
<evidence type="ECO:0000256" key="4">
    <source>
        <dbReference type="ARBA" id="ARBA00022538"/>
    </source>
</evidence>
<dbReference type="NCBIfam" id="TIGR00933">
    <property type="entry name" value="2a38"/>
    <property type="match status" value="1"/>
</dbReference>
<dbReference type="PANTHER" id="PTHR32024">
    <property type="entry name" value="TRK SYSTEM POTASSIUM UPTAKE PROTEIN TRKG-RELATED"/>
    <property type="match status" value="1"/>
</dbReference>
<evidence type="ECO:0000256" key="10">
    <source>
        <dbReference type="SAM" id="Phobius"/>
    </source>
</evidence>
<sequence>MVNPWNKKTIVLSPSQWMILGFTVIIGIGTLLLVLPIASQSGKSLGFLNALFTSTSAVCVTGLVVVDTGQFFTHFGQIVIMLLIQIGGLGFMTYGVIIALLLGKKLGLKHRFLIQESTNSASIQGLVRLCLSIFTISVIIEVLGSLLLTIHWYSELGLKQALYYAVFHSISAFNNAGFGLWPDNLIRYVGDPVVNIVITLLVILGGLGFIVILDVMRKRKWRALALNSKIVLTTSAALILAGFVVILITEMLSPAVFSNFTWGERLWAAYFQGVSPRSAGFNTVDIGKMLAASQFFVIFLMFVGGASGSTGGGIKINTFTVLLLAVFSHIRGRSDIHVFNRKISNETVLRALSVIIISLGTVLLVAFLLTITENKSKFDFIAILYEATSAFSTTGLTMGITADLTSIGKIILLVTMFIGRLGPLTLVYALSKNKDTTKIGYAEERVLIG</sequence>
<dbReference type="GO" id="GO:0015379">
    <property type="term" value="F:potassium:chloride symporter activity"/>
    <property type="evidence" value="ECO:0007669"/>
    <property type="project" value="InterPro"/>
</dbReference>
<evidence type="ECO:0000256" key="1">
    <source>
        <dbReference type="ARBA" id="ARBA00004651"/>
    </source>
</evidence>
<evidence type="ECO:0000313" key="12">
    <source>
        <dbReference type="Proteomes" id="UP000426246"/>
    </source>
</evidence>
<dbReference type="AlphaFoldDB" id="A0A6B8RY14"/>
<evidence type="ECO:0000256" key="3">
    <source>
        <dbReference type="ARBA" id="ARBA00022475"/>
    </source>
</evidence>
<dbReference type="KEGG" id="ppsc:EHS13_35935"/>
<dbReference type="Proteomes" id="UP000426246">
    <property type="component" value="Chromosome"/>
</dbReference>
<evidence type="ECO:0000256" key="9">
    <source>
        <dbReference type="ARBA" id="ARBA00023136"/>
    </source>
</evidence>
<keyword evidence="2" id="KW-0813">Transport</keyword>
<keyword evidence="7 10" id="KW-1133">Transmembrane helix</keyword>
<evidence type="ECO:0000313" key="11">
    <source>
        <dbReference type="EMBL" id="QGQ99878.1"/>
    </source>
</evidence>
<name>A0A6B8RY14_9BACL</name>
<dbReference type="Pfam" id="PF02386">
    <property type="entry name" value="TrkH"/>
    <property type="match status" value="1"/>
</dbReference>